<sequence>MLFPLRHPQTIAEFVVSPRLFLP</sequence>
<reference evidence="1 2" key="1">
    <citation type="journal article" date="2011" name="PLoS Genet.">
        <title>Azospirillum genomes reveal transition of bacteria from aquatic to terrestrial environments.</title>
        <authorList>
            <person name="Wisniewski-Dye F."/>
            <person name="Borziak K."/>
            <person name="Khalsa-Moyers G."/>
            <person name="Alexandre G."/>
            <person name="Sukharnikov L.O."/>
            <person name="Wuichet K."/>
            <person name="Hurst G.B."/>
            <person name="McDonald W.H."/>
            <person name="Robertson J.S."/>
            <person name="Barbe V."/>
            <person name="Calteau A."/>
            <person name="Rouy Z."/>
            <person name="Mangenot S."/>
            <person name="Prigent-Combaret C."/>
            <person name="Normand P."/>
            <person name="Boyer M."/>
            <person name="Siguier P."/>
            <person name="Dessaux Y."/>
            <person name="Elmerich C."/>
            <person name="Condemine G."/>
            <person name="Krishnen G."/>
            <person name="Kennedy I."/>
            <person name="Paterson A.H."/>
            <person name="Gonzalez V."/>
            <person name="Mavingui P."/>
            <person name="Zhulin I.B."/>
        </authorList>
    </citation>
    <scope>NUCLEOTIDE SEQUENCE [LARGE SCALE GENOMIC DNA]</scope>
    <source>
        <strain evidence="1 2">Sp245</strain>
    </source>
</reference>
<dbReference type="Proteomes" id="UP000007319">
    <property type="component" value="Plasmid AZOBR_p2"/>
</dbReference>
<keyword evidence="2" id="KW-1185">Reference proteome</keyword>
<proteinExistence type="predicted"/>
<geneLocation type="plasmid" evidence="1 2">
    <name>AZOBR_p2</name>
</geneLocation>
<accession>A0A9P1JXQ0</accession>
<dbReference type="EMBL" id="HE577329">
    <property type="protein sequence ID" value="CCD01673.1"/>
    <property type="molecule type" value="Genomic_DNA"/>
</dbReference>
<dbReference type="AlphaFoldDB" id="A0A9P1JXQ0"/>
<organism evidence="1 2">
    <name type="scientific">Azospirillum baldaniorum</name>
    <dbReference type="NCBI Taxonomy" id="1064539"/>
    <lineage>
        <taxon>Bacteria</taxon>
        <taxon>Pseudomonadati</taxon>
        <taxon>Pseudomonadota</taxon>
        <taxon>Alphaproteobacteria</taxon>
        <taxon>Rhodospirillales</taxon>
        <taxon>Azospirillaceae</taxon>
        <taxon>Azospirillum</taxon>
    </lineage>
</organism>
<name>A0A9P1JXQ0_9PROT</name>
<dbReference type="KEGG" id="abs:AZOBR_p230014"/>
<protein>
    <submittedName>
        <fullName evidence="1">Uncharacterized protein</fullName>
    </submittedName>
</protein>
<evidence type="ECO:0000313" key="1">
    <source>
        <dbReference type="EMBL" id="CCD01673.1"/>
    </source>
</evidence>
<keyword evidence="1" id="KW-0614">Plasmid</keyword>
<evidence type="ECO:0000313" key="2">
    <source>
        <dbReference type="Proteomes" id="UP000007319"/>
    </source>
</evidence>
<gene>
    <name evidence="1" type="ORF">AZOBR_p230014</name>
</gene>